<evidence type="ECO:0000313" key="8">
    <source>
        <dbReference type="Proteomes" id="UP000019118"/>
    </source>
</evidence>
<comment type="similarity">
    <text evidence="1 4">Belongs to the UDP-glycosyltransferase family.</text>
</comment>
<evidence type="ECO:0000256" key="4">
    <source>
        <dbReference type="RuleBase" id="RU003718"/>
    </source>
</evidence>
<keyword evidence="3 4" id="KW-0808">Transferase</keyword>
<dbReference type="HOGENOM" id="CLU_012949_0_2_1"/>
<name>N6U8J6_DENPD</name>
<dbReference type="EC" id="2.4.1.17" evidence="5"/>
<evidence type="ECO:0000256" key="5">
    <source>
        <dbReference type="RuleBase" id="RU362059"/>
    </source>
</evidence>
<dbReference type="FunFam" id="3.40.50.2000:FF:000050">
    <property type="entry name" value="UDP-glucuronosyltransferase"/>
    <property type="match status" value="1"/>
</dbReference>
<organism evidence="6">
    <name type="scientific">Dendroctonus ponderosae</name>
    <name type="common">Mountain pine beetle</name>
    <dbReference type="NCBI Taxonomy" id="77166"/>
    <lineage>
        <taxon>Eukaryota</taxon>
        <taxon>Metazoa</taxon>
        <taxon>Ecdysozoa</taxon>
        <taxon>Arthropoda</taxon>
        <taxon>Hexapoda</taxon>
        <taxon>Insecta</taxon>
        <taxon>Pterygota</taxon>
        <taxon>Neoptera</taxon>
        <taxon>Endopterygota</taxon>
        <taxon>Coleoptera</taxon>
        <taxon>Polyphaga</taxon>
        <taxon>Cucujiformia</taxon>
        <taxon>Curculionidae</taxon>
        <taxon>Scolytinae</taxon>
        <taxon>Dendroctonus</taxon>
    </lineage>
</organism>
<evidence type="ECO:0000313" key="6">
    <source>
        <dbReference type="EMBL" id="ENN77990.1"/>
    </source>
</evidence>
<proteinExistence type="inferred from homology"/>
<keyword evidence="5" id="KW-0732">Signal</keyword>
<keyword evidence="5" id="KW-1133">Transmembrane helix</keyword>
<protein>
    <recommendedName>
        <fullName evidence="5">UDP-glucuronosyltransferase</fullName>
        <ecNumber evidence="5">2.4.1.17</ecNumber>
    </recommendedName>
</protein>
<gene>
    <name evidence="7" type="primary">109536734</name>
    <name evidence="6" type="ORF">YQE_05665</name>
</gene>
<comment type="catalytic activity">
    <reaction evidence="5">
        <text>glucuronate acceptor + UDP-alpha-D-glucuronate = acceptor beta-D-glucuronoside + UDP + H(+)</text>
        <dbReference type="Rhea" id="RHEA:21032"/>
        <dbReference type="ChEBI" id="CHEBI:15378"/>
        <dbReference type="ChEBI" id="CHEBI:58052"/>
        <dbReference type="ChEBI" id="CHEBI:58223"/>
        <dbReference type="ChEBI" id="CHEBI:132367"/>
        <dbReference type="ChEBI" id="CHEBI:132368"/>
        <dbReference type="EC" id="2.4.1.17"/>
    </reaction>
</comment>
<feature type="chain" id="PRO_5010896538" description="UDP-glucuronosyltransferase" evidence="5">
    <location>
        <begin position="20"/>
        <end position="518"/>
    </location>
</feature>
<dbReference type="EMBL" id="KB740928">
    <property type="protein sequence ID" value="ENN77990.1"/>
    <property type="molecule type" value="Genomic_DNA"/>
</dbReference>
<keyword evidence="8" id="KW-1185">Reference proteome</keyword>
<reference evidence="7" key="2">
    <citation type="submission" date="2024-08" db="UniProtKB">
        <authorList>
            <consortium name="EnsemblMetazoa"/>
        </authorList>
    </citation>
    <scope>IDENTIFICATION</scope>
</reference>
<keyword evidence="2 4" id="KW-0328">Glycosyltransferase</keyword>
<feature type="non-terminal residue" evidence="6">
    <location>
        <position position="1"/>
    </location>
</feature>
<dbReference type="OMA" id="VIDIRHI"/>
<dbReference type="InterPro" id="IPR002213">
    <property type="entry name" value="UDP_glucos_trans"/>
</dbReference>
<feature type="transmembrane region" description="Helical" evidence="5">
    <location>
        <begin position="483"/>
        <end position="506"/>
    </location>
</feature>
<dbReference type="Pfam" id="PF00201">
    <property type="entry name" value="UDPGT"/>
    <property type="match status" value="1"/>
</dbReference>
<dbReference type="GO" id="GO:0015020">
    <property type="term" value="F:glucuronosyltransferase activity"/>
    <property type="evidence" value="ECO:0007669"/>
    <property type="project" value="UniProtKB-EC"/>
</dbReference>
<dbReference type="CDD" id="cd03784">
    <property type="entry name" value="GT1_Gtf-like"/>
    <property type="match status" value="1"/>
</dbReference>
<dbReference type="InterPro" id="IPR035595">
    <property type="entry name" value="UDP_glycos_trans_CS"/>
</dbReference>
<keyword evidence="5" id="KW-0812">Transmembrane</keyword>
<dbReference type="Gene3D" id="3.40.50.2000">
    <property type="entry name" value="Glycogen Phosphorylase B"/>
    <property type="match status" value="2"/>
</dbReference>
<feature type="signal peptide" evidence="5">
    <location>
        <begin position="1"/>
        <end position="19"/>
    </location>
</feature>
<dbReference type="PROSITE" id="PS00375">
    <property type="entry name" value="UDPGT"/>
    <property type="match status" value="1"/>
</dbReference>
<dbReference type="Proteomes" id="UP000019118">
    <property type="component" value="Unassembled WGS sequence"/>
</dbReference>
<sequence length="518" mass="59194">MNPTWVIFLAILCNSGCNGARLLGVFPIPVRSHYTLAFKLMQGLAEAGHQVTVIAPFPAKNVPSNVSWEHVVVEGIAEEYHKKFKDMNLLEDSNRNVVERMVQYQNLMVHWINDTLWDPKVQALLTPATKFDAVVLEQFMNDAHKVYAHFFDCPLILISSMGAAPWVNNIVGNPNPPAYIRHIFFSSTFDYTKIWTRFGNLVTYITEFLVDYFYSQPLHNRLIQARFPGAPSVEELNKRTALVLLNSHESLMEPVPLVPNMVHIGGYHIEPPKPLPDDLQQFMDKATDGVIYFSMGGNIKGSQMRKEKLEIFFNAFRKLKQKVIWKFEVEKMPGVPDNVLMKSWLPQQDILAHPNVKLFITHGGLLSTTETVYHGVPVLAIPIYGDQYMNAENAVRYGYGLMLGYNDKNFNYETFSATLNELLNNPKYMKSARQRSQIFHDRPLTPMESTVYWVEYVIRNNGAKHLQVSGANLPIYKYLMLDILASIIAALAIAWISLKTIIRLIVSKLKRSKKEKRS</sequence>
<dbReference type="GO" id="GO:0016020">
    <property type="term" value="C:membrane"/>
    <property type="evidence" value="ECO:0007669"/>
    <property type="project" value="UniProtKB-SubCell"/>
</dbReference>
<evidence type="ECO:0000313" key="7">
    <source>
        <dbReference type="EnsemblMetazoa" id="XP_019758640.1"/>
    </source>
</evidence>
<accession>N6U8J6</accession>
<dbReference type="InterPro" id="IPR050271">
    <property type="entry name" value="UDP-glycosyltransferase"/>
</dbReference>
<reference evidence="6 8" key="1">
    <citation type="journal article" date="2013" name="Genome Biol.">
        <title>Draft genome of the mountain pine beetle, Dendroctonus ponderosae Hopkins, a major forest pest.</title>
        <authorList>
            <person name="Keeling C.I."/>
            <person name="Yuen M.M."/>
            <person name="Liao N.Y."/>
            <person name="Docking T.R."/>
            <person name="Chan S.K."/>
            <person name="Taylor G.A."/>
            <person name="Palmquist D.L."/>
            <person name="Jackman S.D."/>
            <person name="Nguyen A."/>
            <person name="Li M."/>
            <person name="Henderson H."/>
            <person name="Janes J.K."/>
            <person name="Zhao Y."/>
            <person name="Pandoh P."/>
            <person name="Moore R."/>
            <person name="Sperling F.A."/>
            <person name="Huber D.P."/>
            <person name="Birol I."/>
            <person name="Jones S.J."/>
            <person name="Bohlmann J."/>
        </authorList>
    </citation>
    <scope>NUCLEOTIDE SEQUENCE</scope>
</reference>
<dbReference type="KEGG" id="dpa:109536734"/>
<dbReference type="PANTHER" id="PTHR48043">
    <property type="entry name" value="EG:EG0003.4 PROTEIN-RELATED"/>
    <property type="match status" value="1"/>
</dbReference>
<dbReference type="OrthoDB" id="5835829at2759"/>
<evidence type="ECO:0000256" key="1">
    <source>
        <dbReference type="ARBA" id="ARBA00009995"/>
    </source>
</evidence>
<dbReference type="PANTHER" id="PTHR48043:SF159">
    <property type="entry name" value="EG:EG0003.4 PROTEIN-RELATED"/>
    <property type="match status" value="1"/>
</dbReference>
<dbReference type="AlphaFoldDB" id="N6U8J6"/>
<comment type="subcellular location">
    <subcellularLocation>
        <location evidence="5">Membrane</location>
        <topology evidence="5">Single-pass membrane protein</topology>
    </subcellularLocation>
</comment>
<dbReference type="SUPFAM" id="SSF53756">
    <property type="entry name" value="UDP-Glycosyltransferase/glycogen phosphorylase"/>
    <property type="match status" value="1"/>
</dbReference>
<dbReference type="EnsemblMetazoa" id="XM_019903081.1">
    <property type="protein sequence ID" value="XP_019758640.1"/>
    <property type="gene ID" value="LOC109536734"/>
</dbReference>
<evidence type="ECO:0000256" key="3">
    <source>
        <dbReference type="ARBA" id="ARBA00022679"/>
    </source>
</evidence>
<keyword evidence="5" id="KW-0472">Membrane</keyword>
<evidence type="ECO:0000256" key="2">
    <source>
        <dbReference type="ARBA" id="ARBA00022676"/>
    </source>
</evidence>